<dbReference type="InterPro" id="IPR009012">
    <property type="entry name" value="GrpE_head"/>
</dbReference>
<dbReference type="GO" id="GO:0005737">
    <property type="term" value="C:cytoplasm"/>
    <property type="evidence" value="ECO:0007669"/>
    <property type="project" value="UniProtKB-SubCell"/>
</dbReference>
<dbReference type="Proteomes" id="UP000050326">
    <property type="component" value="Unassembled WGS sequence"/>
</dbReference>
<dbReference type="AlphaFoldDB" id="A0A0P8W7W3"/>
<comment type="subunit">
    <text evidence="3 10">Homodimer.</text>
</comment>
<evidence type="ECO:0000256" key="2">
    <source>
        <dbReference type="ARBA" id="ARBA00009054"/>
    </source>
</evidence>
<dbReference type="GO" id="GO:0000774">
    <property type="term" value="F:adenyl-nucleotide exchange factor activity"/>
    <property type="evidence" value="ECO:0007669"/>
    <property type="project" value="InterPro"/>
</dbReference>
<evidence type="ECO:0000256" key="8">
    <source>
        <dbReference type="ARBA" id="ARBA00072274"/>
    </source>
</evidence>
<dbReference type="InterPro" id="IPR013805">
    <property type="entry name" value="GrpE_CC"/>
</dbReference>
<dbReference type="PATRIC" id="fig|36849.3.peg.2417"/>
<dbReference type="PROSITE" id="PS01071">
    <property type="entry name" value="GRPE"/>
    <property type="match status" value="1"/>
</dbReference>
<dbReference type="Pfam" id="PF01025">
    <property type="entry name" value="GrpE"/>
    <property type="match status" value="1"/>
</dbReference>
<keyword evidence="16" id="KW-1185">Reference proteome</keyword>
<evidence type="ECO:0000256" key="14">
    <source>
        <dbReference type="SAM" id="MobiDB-lite"/>
    </source>
</evidence>
<proteinExistence type="inferred from homology"/>
<feature type="coiled-coil region" evidence="13">
    <location>
        <begin position="26"/>
        <end position="77"/>
    </location>
</feature>
<comment type="caution">
    <text evidence="15">The sequence shown here is derived from an EMBL/GenBank/DDBJ whole genome shotgun (WGS) entry which is preliminary data.</text>
</comment>
<comment type="function">
    <text evidence="7 10 11">Participates actively in the response to hyperosmotic and heat shock by preventing the aggregation of stress-denatured proteins, in association with DnaK and GrpE. It is the nucleotide exchange factor for DnaK and may function as a thermosensor. Unfolded proteins bind initially to DnaJ; upon interaction with the DnaJ-bound protein, DnaK hydrolyzes its bound ATP, resulting in the formation of a stable complex. GrpE releases ADP from DnaK; ATP binding to DnaK triggers the release of the substrate protein, thus completing the reaction cycle. Several rounds of ATP-dependent interactions between DnaJ, DnaK and GrpE are required for fully efficient folding.</text>
</comment>
<dbReference type="Gene3D" id="3.90.20.20">
    <property type="match status" value="1"/>
</dbReference>
<evidence type="ECO:0000313" key="15">
    <source>
        <dbReference type="EMBL" id="KPU44126.1"/>
    </source>
</evidence>
<dbReference type="STRING" id="36849.OXPF_22930"/>
<dbReference type="EMBL" id="LKET01000032">
    <property type="protein sequence ID" value="KPU44126.1"/>
    <property type="molecule type" value="Genomic_DNA"/>
</dbReference>
<evidence type="ECO:0000256" key="9">
    <source>
        <dbReference type="ARBA" id="ARBA00076414"/>
    </source>
</evidence>
<dbReference type="CDD" id="cd00446">
    <property type="entry name" value="GrpE"/>
    <property type="match status" value="1"/>
</dbReference>
<dbReference type="NCBIfam" id="NF010757">
    <property type="entry name" value="PRK14160.1"/>
    <property type="match status" value="1"/>
</dbReference>
<evidence type="ECO:0000313" key="16">
    <source>
        <dbReference type="Proteomes" id="UP000050326"/>
    </source>
</evidence>
<dbReference type="OrthoDB" id="9812586at2"/>
<evidence type="ECO:0000256" key="3">
    <source>
        <dbReference type="ARBA" id="ARBA00011738"/>
    </source>
</evidence>
<organism evidence="15 16">
    <name type="scientific">Oxobacter pfennigii</name>
    <dbReference type="NCBI Taxonomy" id="36849"/>
    <lineage>
        <taxon>Bacteria</taxon>
        <taxon>Bacillati</taxon>
        <taxon>Bacillota</taxon>
        <taxon>Clostridia</taxon>
        <taxon>Eubacteriales</taxon>
        <taxon>Clostridiaceae</taxon>
        <taxon>Oxobacter</taxon>
    </lineage>
</organism>
<dbReference type="GO" id="GO:0051082">
    <property type="term" value="F:unfolded protein binding"/>
    <property type="evidence" value="ECO:0007669"/>
    <property type="project" value="TreeGrafter"/>
</dbReference>
<protein>
    <recommendedName>
        <fullName evidence="8 10">Protein GrpE</fullName>
    </recommendedName>
    <alternativeName>
        <fullName evidence="9 10">HSP-70 cofactor</fullName>
    </alternativeName>
</protein>
<dbReference type="NCBIfam" id="NF010738">
    <property type="entry name" value="PRK14140.1"/>
    <property type="match status" value="1"/>
</dbReference>
<dbReference type="HAMAP" id="MF_01151">
    <property type="entry name" value="GrpE"/>
    <property type="match status" value="1"/>
</dbReference>
<feature type="region of interest" description="Disordered" evidence="14">
    <location>
        <begin position="1"/>
        <end position="25"/>
    </location>
</feature>
<comment type="subcellular location">
    <subcellularLocation>
        <location evidence="1 10">Cytoplasm</location>
    </subcellularLocation>
</comment>
<evidence type="ECO:0000256" key="5">
    <source>
        <dbReference type="ARBA" id="ARBA00023016"/>
    </source>
</evidence>
<evidence type="ECO:0000256" key="4">
    <source>
        <dbReference type="ARBA" id="ARBA00022490"/>
    </source>
</evidence>
<keyword evidence="13" id="KW-0175">Coiled coil</keyword>
<dbReference type="InterPro" id="IPR000740">
    <property type="entry name" value="GrpE"/>
</dbReference>
<gene>
    <name evidence="10 15" type="primary">grpE</name>
    <name evidence="15" type="ORF">OXPF_22930</name>
</gene>
<evidence type="ECO:0000256" key="7">
    <source>
        <dbReference type="ARBA" id="ARBA00053401"/>
    </source>
</evidence>
<dbReference type="PANTHER" id="PTHR21237:SF23">
    <property type="entry name" value="GRPE PROTEIN HOMOLOG, MITOCHONDRIAL"/>
    <property type="match status" value="1"/>
</dbReference>
<name>A0A0P8W7W3_9CLOT</name>
<evidence type="ECO:0000256" key="1">
    <source>
        <dbReference type="ARBA" id="ARBA00004496"/>
    </source>
</evidence>
<dbReference type="PRINTS" id="PR00773">
    <property type="entry name" value="GRPEPROTEIN"/>
</dbReference>
<dbReference type="SUPFAM" id="SSF51064">
    <property type="entry name" value="Head domain of nucleotide exchange factor GrpE"/>
    <property type="match status" value="1"/>
</dbReference>
<dbReference type="GO" id="GO:0006457">
    <property type="term" value="P:protein folding"/>
    <property type="evidence" value="ECO:0007669"/>
    <property type="project" value="InterPro"/>
</dbReference>
<dbReference type="PANTHER" id="PTHR21237">
    <property type="entry name" value="GRPE PROTEIN"/>
    <property type="match status" value="1"/>
</dbReference>
<dbReference type="RefSeq" id="WP_054875323.1">
    <property type="nucleotide sequence ID" value="NZ_LKET01000032.1"/>
</dbReference>
<evidence type="ECO:0000256" key="11">
    <source>
        <dbReference type="RuleBase" id="RU000639"/>
    </source>
</evidence>
<dbReference type="SUPFAM" id="SSF58014">
    <property type="entry name" value="Coiled-coil domain of nucleotide exchange factor GrpE"/>
    <property type="match status" value="1"/>
</dbReference>
<dbReference type="GO" id="GO:0051087">
    <property type="term" value="F:protein-folding chaperone binding"/>
    <property type="evidence" value="ECO:0007669"/>
    <property type="project" value="InterPro"/>
</dbReference>
<sequence>MFNEDNENISGEDIKEQTNNDDSIMNEDITNALDEIKVLKEELAKKEKEVKEYMELAQRARAEFENYRKRASKEREQLYADITGDLIVKILPVIDNLERAMQSSSEGIDAKSLLEGITMIMNQFKDILSKEGLEEVEALNQQFDPNIHNAVMHVEDENFGDNTVVEVFQKGYKIKDKVLRHSMVKVAN</sequence>
<dbReference type="FunFam" id="2.30.22.10:FF:000001">
    <property type="entry name" value="Protein GrpE"/>
    <property type="match status" value="1"/>
</dbReference>
<evidence type="ECO:0000256" key="6">
    <source>
        <dbReference type="ARBA" id="ARBA00023186"/>
    </source>
</evidence>
<comment type="similarity">
    <text evidence="2 10 12">Belongs to the GrpE family.</text>
</comment>
<keyword evidence="6 10" id="KW-0143">Chaperone</keyword>
<evidence type="ECO:0000256" key="13">
    <source>
        <dbReference type="SAM" id="Coils"/>
    </source>
</evidence>
<accession>A0A0P8W7W3</accession>
<dbReference type="GO" id="GO:0042803">
    <property type="term" value="F:protein homodimerization activity"/>
    <property type="evidence" value="ECO:0007669"/>
    <property type="project" value="InterPro"/>
</dbReference>
<evidence type="ECO:0000256" key="10">
    <source>
        <dbReference type="HAMAP-Rule" id="MF_01151"/>
    </source>
</evidence>
<keyword evidence="4 10" id="KW-0963">Cytoplasm</keyword>
<reference evidence="15 16" key="1">
    <citation type="submission" date="2015-09" db="EMBL/GenBank/DDBJ databases">
        <title>Genome sequence of Oxobacter pfennigii DSM 3222.</title>
        <authorList>
            <person name="Poehlein A."/>
            <person name="Bengelsdorf F.R."/>
            <person name="Schiel-Bengelsdorf B."/>
            <person name="Duerre P."/>
            <person name="Daniel R."/>
        </authorList>
    </citation>
    <scope>NUCLEOTIDE SEQUENCE [LARGE SCALE GENOMIC DNA]</scope>
    <source>
        <strain evidence="15 16">DSM 3222</strain>
    </source>
</reference>
<keyword evidence="5 10" id="KW-0346">Stress response</keyword>
<dbReference type="Gene3D" id="2.30.22.10">
    <property type="entry name" value="Head domain of nucleotide exchange factor GrpE"/>
    <property type="match status" value="1"/>
</dbReference>
<evidence type="ECO:0000256" key="12">
    <source>
        <dbReference type="RuleBase" id="RU004478"/>
    </source>
</evidence>